<evidence type="ECO:0000313" key="2">
    <source>
        <dbReference type="EMBL" id="MED6260195.1"/>
    </source>
</evidence>
<protein>
    <submittedName>
        <fullName evidence="2">Uncharacterized protein</fullName>
    </submittedName>
</protein>
<name>A0ABU7CD45_9TELE</name>
<accession>A0ABU7CD45</accession>
<keyword evidence="3" id="KW-1185">Reference proteome</keyword>
<gene>
    <name evidence="2" type="ORF">ATANTOWER_007275</name>
</gene>
<evidence type="ECO:0000256" key="1">
    <source>
        <dbReference type="SAM" id="SignalP"/>
    </source>
</evidence>
<feature type="signal peptide" evidence="1">
    <location>
        <begin position="1"/>
        <end position="20"/>
    </location>
</feature>
<organism evidence="2 3">
    <name type="scientific">Ataeniobius toweri</name>
    <dbReference type="NCBI Taxonomy" id="208326"/>
    <lineage>
        <taxon>Eukaryota</taxon>
        <taxon>Metazoa</taxon>
        <taxon>Chordata</taxon>
        <taxon>Craniata</taxon>
        <taxon>Vertebrata</taxon>
        <taxon>Euteleostomi</taxon>
        <taxon>Actinopterygii</taxon>
        <taxon>Neopterygii</taxon>
        <taxon>Teleostei</taxon>
        <taxon>Neoteleostei</taxon>
        <taxon>Acanthomorphata</taxon>
        <taxon>Ovalentaria</taxon>
        <taxon>Atherinomorphae</taxon>
        <taxon>Cyprinodontiformes</taxon>
        <taxon>Goodeidae</taxon>
        <taxon>Ataeniobius</taxon>
    </lineage>
</organism>
<feature type="chain" id="PRO_5046945323" evidence="1">
    <location>
        <begin position="21"/>
        <end position="83"/>
    </location>
</feature>
<comment type="caution">
    <text evidence="2">The sequence shown here is derived from an EMBL/GenBank/DDBJ whole genome shotgun (WGS) entry which is preliminary data.</text>
</comment>
<reference evidence="2 3" key="1">
    <citation type="submission" date="2021-07" db="EMBL/GenBank/DDBJ databases">
        <authorList>
            <person name="Palmer J.M."/>
        </authorList>
    </citation>
    <scope>NUCLEOTIDE SEQUENCE [LARGE SCALE GENOMIC DNA]</scope>
    <source>
        <strain evidence="2 3">AT_MEX2019</strain>
        <tissue evidence="2">Muscle</tissue>
    </source>
</reference>
<keyword evidence="1" id="KW-0732">Signal</keyword>
<dbReference type="Proteomes" id="UP001345963">
    <property type="component" value="Unassembled WGS sequence"/>
</dbReference>
<evidence type="ECO:0000313" key="3">
    <source>
        <dbReference type="Proteomes" id="UP001345963"/>
    </source>
</evidence>
<dbReference type="EMBL" id="JAHUTI010088696">
    <property type="protein sequence ID" value="MED6260195.1"/>
    <property type="molecule type" value="Genomic_DNA"/>
</dbReference>
<sequence>MALSLRSRCLILLCLTAVHCGPAALQQSCMDKHQVVGVLRQMEKFLKGQEIRFTEGLRIMKSKLASLQNSISKLPQADQSAGE</sequence>
<proteinExistence type="predicted"/>